<accession>A0A0H3U9F3</accession>
<name>A0A0H3U9F3_9BACT</name>
<proteinExistence type="predicted"/>
<reference evidence="1" key="1">
    <citation type="submission" date="2013-08" db="EMBL/GenBank/DDBJ databases">
        <title>Comparison of modified E. coli strains.</title>
        <authorList>
            <person name="Juergensen J."/>
            <person name="Bonge A."/>
            <person name="Streit W.R."/>
        </authorList>
    </citation>
    <scope>NUCLEOTIDE SEQUENCE</scope>
</reference>
<dbReference type="AlphaFoldDB" id="A0A0H3U9F3"/>
<organism evidence="1">
    <name type="scientific">uncultured bacterium fosmid pJB16B1</name>
    <dbReference type="NCBI Taxonomy" id="1478054"/>
    <lineage>
        <taxon>Bacteria</taxon>
        <taxon>environmental samples</taxon>
    </lineage>
</organism>
<sequence>MATTFTGQEIYSKEIFKALTPQLAPLKAFSTDFSQEAKQPGESVSVQLVEADNVADFNASSNNFVRSASTNKKVTVTFGTAKIAGFEVTPYQVANFNPGWWKQKAEVNADTMADTILTSACSIITSGNFSKGKTIASDTTITLAEIAAIKAYAAKQKLSPRRCALGLDLELFAELERIYNTTKTGITHAQAMSELAAAVGVKQVFAVPQLPNGLLGFICEPSAIAVAGRNFRPVSDKPYESVQEIMDPESGIGMTLVEYVDGATGSLNESVTGLFASAVGDGDALIRITKA</sequence>
<evidence type="ECO:0000313" key="1">
    <source>
        <dbReference type="EMBL" id="AIF26378.1"/>
    </source>
</evidence>
<dbReference type="EMBL" id="KF540228">
    <property type="protein sequence ID" value="AIF26378.1"/>
    <property type="molecule type" value="Genomic_DNA"/>
</dbReference>
<evidence type="ECO:0008006" key="2">
    <source>
        <dbReference type="Google" id="ProtNLM"/>
    </source>
</evidence>
<protein>
    <recommendedName>
        <fullName evidence="2">Phage major capsid protein</fullName>
    </recommendedName>
</protein>